<dbReference type="RefSeq" id="WP_202069104.1">
    <property type="nucleotide sequence ID" value="NZ_CP060138.2"/>
</dbReference>
<dbReference type="InterPro" id="IPR006442">
    <property type="entry name" value="Antitoxin_Phd/YefM"/>
</dbReference>
<dbReference type="Pfam" id="PF02604">
    <property type="entry name" value="PhdYeFM_antitox"/>
    <property type="match status" value="1"/>
</dbReference>
<evidence type="ECO:0000313" key="3">
    <source>
        <dbReference type="EMBL" id="QQV75575.1"/>
    </source>
</evidence>
<evidence type="ECO:0000313" key="4">
    <source>
        <dbReference type="Proteomes" id="UP000595296"/>
    </source>
</evidence>
<protein>
    <recommendedName>
        <fullName evidence="2">Antitoxin</fullName>
    </recommendedName>
</protein>
<proteinExistence type="inferred from homology"/>
<evidence type="ECO:0000256" key="2">
    <source>
        <dbReference type="RuleBase" id="RU362080"/>
    </source>
</evidence>
<gene>
    <name evidence="3" type="primary">yefM</name>
    <name evidence="3" type="ORF">H6P87_01137</name>
</gene>
<dbReference type="SUPFAM" id="SSF143120">
    <property type="entry name" value="YefM-like"/>
    <property type="match status" value="1"/>
</dbReference>
<sequence>MEKVCADHTAVVVTRQKQKPVVIMSLENHNSMEETLYLLKSPKNAERLKRAINDFEANKNFKIYT</sequence>
<dbReference type="Gene3D" id="3.40.1620.10">
    <property type="entry name" value="YefM-like domain"/>
    <property type="match status" value="1"/>
</dbReference>
<comment type="similarity">
    <text evidence="1 2">Belongs to the phD/YefM antitoxin family.</text>
</comment>
<dbReference type="EMBL" id="CP060138">
    <property type="protein sequence ID" value="QQV75575.1"/>
    <property type="molecule type" value="Genomic_DNA"/>
</dbReference>
<dbReference type="Proteomes" id="UP000595296">
    <property type="component" value="Chromosome"/>
</dbReference>
<dbReference type="InterPro" id="IPR036165">
    <property type="entry name" value="YefM-like_sf"/>
</dbReference>
<organism evidence="3 4">
    <name type="scientific">Rickettsia tillamookensis</name>
    <dbReference type="NCBI Taxonomy" id="2761623"/>
    <lineage>
        <taxon>Bacteria</taxon>
        <taxon>Pseudomonadati</taxon>
        <taxon>Pseudomonadota</taxon>
        <taxon>Alphaproteobacteria</taxon>
        <taxon>Rickettsiales</taxon>
        <taxon>Rickettsiaceae</taxon>
        <taxon>Rickettsieae</taxon>
        <taxon>Rickettsia</taxon>
        <taxon>spotted fever group</taxon>
    </lineage>
</organism>
<name>A0A9E6MI91_9RICK</name>
<dbReference type="Gene3D" id="6.10.250.330">
    <property type="match status" value="1"/>
</dbReference>
<reference evidence="3 4" key="1">
    <citation type="journal article" date="2021" name="Int. J. Syst. Evol. Microbiol.">
        <title>Characterization of a novel transitional group Rickettsia species (Rickettsia tillamookensis sp. nov.) from the western black-legged tick, Ixodes pacificus.</title>
        <authorList>
            <person name="Gauthier D.T."/>
            <person name="Karpathy S.E."/>
            <person name="Grizzard S.L."/>
            <person name="Batra D."/>
            <person name="Rowe L.A."/>
            <person name="Paddock C.D."/>
        </authorList>
    </citation>
    <scope>NUCLEOTIDE SEQUENCE [LARGE SCALE GENOMIC DNA]</scope>
    <source>
        <strain evidence="3 4">Tillamook 23</strain>
    </source>
</reference>
<comment type="function">
    <text evidence="2">Antitoxin component of a type II toxin-antitoxin (TA) system.</text>
</comment>
<keyword evidence="4" id="KW-1185">Reference proteome</keyword>
<evidence type="ECO:0000256" key="1">
    <source>
        <dbReference type="ARBA" id="ARBA00009981"/>
    </source>
</evidence>
<accession>A0A9E6MI91</accession>